<dbReference type="AlphaFoldDB" id="A0A7J7KR83"/>
<evidence type="ECO:0000256" key="1">
    <source>
        <dbReference type="SAM" id="SignalP"/>
    </source>
</evidence>
<dbReference type="GO" id="GO:0051726">
    <property type="term" value="P:regulation of cell cycle"/>
    <property type="evidence" value="ECO:0007669"/>
    <property type="project" value="InterPro"/>
</dbReference>
<dbReference type="Proteomes" id="UP000593567">
    <property type="component" value="Unassembled WGS sequence"/>
</dbReference>
<protein>
    <submittedName>
        <fullName evidence="2">GAS1</fullName>
    </submittedName>
</protein>
<reference evidence="2" key="1">
    <citation type="submission" date="2020-06" db="EMBL/GenBank/DDBJ databases">
        <title>Draft genome of Bugula neritina, a colonial animal packing powerful symbionts and potential medicines.</title>
        <authorList>
            <person name="Rayko M."/>
        </authorList>
    </citation>
    <scope>NUCLEOTIDE SEQUENCE [LARGE SCALE GENOMIC DNA]</scope>
    <source>
        <strain evidence="2">Kwan_BN1</strain>
    </source>
</reference>
<keyword evidence="1" id="KW-0732">Signal</keyword>
<dbReference type="PANTHER" id="PTHR16840">
    <property type="entry name" value="GROWTH ARREST-SPECIFIC PROTEIN 1"/>
    <property type="match status" value="1"/>
</dbReference>
<dbReference type="OrthoDB" id="5950623at2759"/>
<dbReference type="SUPFAM" id="SSF110035">
    <property type="entry name" value="GDNF receptor-like"/>
    <property type="match status" value="1"/>
</dbReference>
<evidence type="ECO:0000313" key="3">
    <source>
        <dbReference type="Proteomes" id="UP000593567"/>
    </source>
</evidence>
<gene>
    <name evidence="2" type="ORF">EB796_001083</name>
</gene>
<comment type="caution">
    <text evidence="2">The sequence shown here is derived from an EMBL/GenBank/DDBJ whole genome shotgun (WGS) entry which is preliminary data.</text>
</comment>
<sequence>MLTFLLALTLLVTGVFGEAPNCMDARNKCISRIGCSMALNNFQIACEKVQLGLVDQCTDQCMRAVVSLVTVDSNIGTDYLTCNCEGNKDCDLWKRRVETCSADVFRALESLDNEEVISCSLARMLCDADTQCWTALSYYEKFCSNLWILHTTEHEKTLDCSPKCNNSLAILYKQTRAAKLKNCVCDDADPYVDEKTCIRMRYNTQKSCFGEDPKILVVNHNLLLDIVKSERQTLKNDSNAAADGAHNSRALHVYLVASWAFLFIYQTIT</sequence>
<name>A0A7J7KR83_BUGNE</name>
<feature type="signal peptide" evidence="1">
    <location>
        <begin position="1"/>
        <end position="17"/>
    </location>
</feature>
<proteinExistence type="predicted"/>
<dbReference type="EMBL" id="VXIV02000121">
    <property type="protein sequence ID" value="KAF6040605.1"/>
    <property type="molecule type" value="Genomic_DNA"/>
</dbReference>
<accession>A0A7J7KR83</accession>
<keyword evidence="3" id="KW-1185">Reference proteome</keyword>
<dbReference type="PANTHER" id="PTHR16840:SF3">
    <property type="entry name" value="GROWTH ARREST-SPECIFIC PROTEIN 1"/>
    <property type="match status" value="1"/>
</dbReference>
<dbReference type="InterPro" id="IPR037193">
    <property type="entry name" value="GDNF_alpha"/>
</dbReference>
<feature type="chain" id="PRO_5029894327" evidence="1">
    <location>
        <begin position="18"/>
        <end position="269"/>
    </location>
</feature>
<dbReference type="InterPro" id="IPR039596">
    <property type="entry name" value="GAS1"/>
</dbReference>
<organism evidence="2 3">
    <name type="scientific">Bugula neritina</name>
    <name type="common">Brown bryozoan</name>
    <name type="synonym">Sertularia neritina</name>
    <dbReference type="NCBI Taxonomy" id="10212"/>
    <lineage>
        <taxon>Eukaryota</taxon>
        <taxon>Metazoa</taxon>
        <taxon>Spiralia</taxon>
        <taxon>Lophotrochozoa</taxon>
        <taxon>Bryozoa</taxon>
        <taxon>Gymnolaemata</taxon>
        <taxon>Cheilostomatida</taxon>
        <taxon>Flustrina</taxon>
        <taxon>Buguloidea</taxon>
        <taxon>Bugulidae</taxon>
        <taxon>Bugula</taxon>
    </lineage>
</organism>
<evidence type="ECO:0000313" key="2">
    <source>
        <dbReference type="EMBL" id="KAF6040605.1"/>
    </source>
</evidence>